<evidence type="ECO:0000256" key="2">
    <source>
        <dbReference type="SAM" id="SignalP"/>
    </source>
</evidence>
<keyword evidence="2" id="KW-0732">Signal</keyword>
<evidence type="ECO:0000313" key="3">
    <source>
        <dbReference type="EMBL" id="KAG5667901.1"/>
    </source>
</evidence>
<evidence type="ECO:0000256" key="1">
    <source>
        <dbReference type="SAM" id="MobiDB-lite"/>
    </source>
</evidence>
<evidence type="ECO:0000313" key="4">
    <source>
        <dbReference type="Proteomes" id="UP001107558"/>
    </source>
</evidence>
<gene>
    <name evidence="3" type="ORF">PVAND_015866</name>
</gene>
<reference evidence="3" key="1">
    <citation type="submission" date="2021-03" db="EMBL/GenBank/DDBJ databases">
        <title>Chromosome level genome of the anhydrobiotic midge Polypedilum vanderplanki.</title>
        <authorList>
            <person name="Yoshida Y."/>
            <person name="Kikawada T."/>
            <person name="Gusev O."/>
        </authorList>
    </citation>
    <scope>NUCLEOTIDE SEQUENCE</scope>
    <source>
        <strain evidence="3">NIAS01</strain>
        <tissue evidence="3">Whole body or cell culture</tissue>
    </source>
</reference>
<comment type="caution">
    <text evidence="3">The sequence shown here is derived from an EMBL/GenBank/DDBJ whole genome shotgun (WGS) entry which is preliminary data.</text>
</comment>
<feature type="region of interest" description="Disordered" evidence="1">
    <location>
        <begin position="55"/>
        <end position="114"/>
    </location>
</feature>
<sequence length="270" mass="31965">MKSLIFLAIIGFVTAQIQVQVHPQNRPPVQIQGPTVILPPREPNFDEQPWHQPIEMPDWIRNNPMWQNEMPQPQPQPDWNQRPVRPDRPTRPAPEGHNWDQSWQPQPQPLPEWNFWPQPEWNVRPEPMPMPEWNNQWIQRPAPQPIQPPQPEWIQPPQRLPIRPQPQPPQWQQPRADWRQGEIHPDCPVTDDTRPDAVPVFLDGLTDNTFFICWGRVAWPFTCPGNSVWRDDVTPGPACAHPGWEPQNNRWNNNWQPIRPFVDQEMPEPY</sequence>
<dbReference type="AlphaFoldDB" id="A0A9J6BDT3"/>
<proteinExistence type="predicted"/>
<feature type="signal peptide" evidence="2">
    <location>
        <begin position="1"/>
        <end position="15"/>
    </location>
</feature>
<accession>A0A9J6BDT3</accession>
<feature type="chain" id="PRO_5039889106" evidence="2">
    <location>
        <begin position="16"/>
        <end position="270"/>
    </location>
</feature>
<dbReference type="EMBL" id="JADBJN010000004">
    <property type="protein sequence ID" value="KAG5667901.1"/>
    <property type="molecule type" value="Genomic_DNA"/>
</dbReference>
<keyword evidence="4" id="KW-1185">Reference proteome</keyword>
<dbReference type="Proteomes" id="UP001107558">
    <property type="component" value="Chromosome 4"/>
</dbReference>
<name>A0A9J6BDT3_POLVA</name>
<protein>
    <submittedName>
        <fullName evidence="3">Uncharacterized protein</fullName>
    </submittedName>
</protein>
<organism evidence="3 4">
    <name type="scientific">Polypedilum vanderplanki</name>
    <name type="common">Sleeping chironomid midge</name>
    <dbReference type="NCBI Taxonomy" id="319348"/>
    <lineage>
        <taxon>Eukaryota</taxon>
        <taxon>Metazoa</taxon>
        <taxon>Ecdysozoa</taxon>
        <taxon>Arthropoda</taxon>
        <taxon>Hexapoda</taxon>
        <taxon>Insecta</taxon>
        <taxon>Pterygota</taxon>
        <taxon>Neoptera</taxon>
        <taxon>Endopterygota</taxon>
        <taxon>Diptera</taxon>
        <taxon>Nematocera</taxon>
        <taxon>Chironomoidea</taxon>
        <taxon>Chironomidae</taxon>
        <taxon>Chironominae</taxon>
        <taxon>Polypedilum</taxon>
        <taxon>Polypedilum</taxon>
    </lineage>
</organism>